<name>A0A834LPD5_RHOSS</name>
<dbReference type="PROSITE" id="PS50181">
    <property type="entry name" value="FBOX"/>
    <property type="match status" value="1"/>
</dbReference>
<protein>
    <recommendedName>
        <fullName evidence="1">F-box domain-containing protein</fullName>
    </recommendedName>
</protein>
<dbReference type="AlphaFoldDB" id="A0A834LPD5"/>
<reference evidence="2" key="1">
    <citation type="submission" date="2019-11" db="EMBL/GenBank/DDBJ databases">
        <authorList>
            <person name="Liu Y."/>
            <person name="Hou J."/>
            <person name="Li T.-Q."/>
            <person name="Guan C.-H."/>
            <person name="Wu X."/>
            <person name="Wu H.-Z."/>
            <person name="Ling F."/>
            <person name="Zhang R."/>
            <person name="Shi X.-G."/>
            <person name="Ren J.-P."/>
            <person name="Chen E.-F."/>
            <person name="Sun J.-M."/>
        </authorList>
    </citation>
    <scope>NUCLEOTIDE SEQUENCE</scope>
    <source>
        <strain evidence="2">Adult_tree_wgs_1</strain>
        <tissue evidence="2">Leaves</tissue>
    </source>
</reference>
<dbReference type="CDD" id="cd22162">
    <property type="entry name" value="F-box_AtSKIP3-like"/>
    <property type="match status" value="1"/>
</dbReference>
<dbReference type="Proteomes" id="UP000626092">
    <property type="component" value="Unassembled WGS sequence"/>
</dbReference>
<dbReference type="PANTHER" id="PTHR32278:SF116">
    <property type="entry name" value="F-BOX PROTEIN PP2-B10-LIKE"/>
    <property type="match status" value="1"/>
</dbReference>
<dbReference type="InterPro" id="IPR001810">
    <property type="entry name" value="F-box_dom"/>
</dbReference>
<dbReference type="SUPFAM" id="SSF81383">
    <property type="entry name" value="F-box domain"/>
    <property type="match status" value="1"/>
</dbReference>
<dbReference type="InterPro" id="IPR025886">
    <property type="entry name" value="PP2-like"/>
</dbReference>
<comment type="caution">
    <text evidence="2">The sequence shown here is derived from an EMBL/GenBank/DDBJ whole genome shotgun (WGS) entry which is preliminary data.</text>
</comment>
<dbReference type="InterPro" id="IPR036047">
    <property type="entry name" value="F-box-like_dom_sf"/>
</dbReference>
<dbReference type="Gene3D" id="1.20.1280.50">
    <property type="match status" value="1"/>
</dbReference>
<dbReference type="OrthoDB" id="1918565at2759"/>
<organism evidence="2 3">
    <name type="scientific">Rhododendron simsii</name>
    <name type="common">Sims's rhododendron</name>
    <dbReference type="NCBI Taxonomy" id="118357"/>
    <lineage>
        <taxon>Eukaryota</taxon>
        <taxon>Viridiplantae</taxon>
        <taxon>Streptophyta</taxon>
        <taxon>Embryophyta</taxon>
        <taxon>Tracheophyta</taxon>
        <taxon>Spermatophyta</taxon>
        <taxon>Magnoliopsida</taxon>
        <taxon>eudicotyledons</taxon>
        <taxon>Gunneridae</taxon>
        <taxon>Pentapetalae</taxon>
        <taxon>asterids</taxon>
        <taxon>Ericales</taxon>
        <taxon>Ericaceae</taxon>
        <taxon>Ericoideae</taxon>
        <taxon>Rhodoreae</taxon>
        <taxon>Rhododendron</taxon>
    </lineage>
</organism>
<dbReference type="EMBL" id="WJXA01000005">
    <property type="protein sequence ID" value="KAF7143427.1"/>
    <property type="molecule type" value="Genomic_DNA"/>
</dbReference>
<keyword evidence="3" id="KW-1185">Reference proteome</keyword>
<feature type="domain" description="F-box" evidence="1">
    <location>
        <begin position="1"/>
        <end position="47"/>
    </location>
</feature>
<evidence type="ECO:0000313" key="3">
    <source>
        <dbReference type="Proteomes" id="UP000626092"/>
    </source>
</evidence>
<evidence type="ECO:0000313" key="2">
    <source>
        <dbReference type="EMBL" id="KAF7143427.1"/>
    </source>
</evidence>
<gene>
    <name evidence="2" type="ORF">RHSIM_Rhsim05G0174300</name>
</gene>
<dbReference type="Pfam" id="PF12937">
    <property type="entry name" value="F-box-like"/>
    <property type="match status" value="1"/>
</dbReference>
<accession>A0A834LPD5</accession>
<sequence>MDFFSALPEGCVSHILSLTSPRDVCRLSAISKGFESAADSDAVWGGFLPSDHRKILSRSVSPVGFSTNKQLYFRLADHHVLLDDGNLSFALEKESGKKCFMVGARELAFAWGSTPRYWRWISLPQFSEVAKLLPVFSFEIMGEIDTQLLTQGTTYIAYLVFKIACRNFALESLPFMASIVLCSKCGDWMGNRVTNTVYFTEGKSGPDLSAQNERLACTREDGWMEVELGEFFNCYAYPDDEVEMHVKAIEREHCMYGLIVEGIELRPKVDG</sequence>
<proteinExistence type="predicted"/>
<dbReference type="Pfam" id="PF14299">
    <property type="entry name" value="PP2"/>
    <property type="match status" value="1"/>
</dbReference>
<evidence type="ECO:0000259" key="1">
    <source>
        <dbReference type="PROSITE" id="PS50181"/>
    </source>
</evidence>
<dbReference type="PANTHER" id="PTHR32278">
    <property type="entry name" value="F-BOX DOMAIN-CONTAINING PROTEIN"/>
    <property type="match status" value="1"/>
</dbReference>